<name>A0A8H7H1X6_9AGAM</name>
<accession>A0A8H7H1X6</accession>
<feature type="region of interest" description="Disordered" evidence="1">
    <location>
        <begin position="1"/>
        <end position="42"/>
    </location>
</feature>
<sequence>MTAICPTAPPPPPPPSGTVTSTNPPTPLSPSSNLKFAKPNKFSGKKEDTLNFIIVMTHAFAGMSPDQPTY</sequence>
<evidence type="ECO:0000256" key="1">
    <source>
        <dbReference type="SAM" id="MobiDB-lite"/>
    </source>
</evidence>
<reference evidence="2" key="1">
    <citation type="submission" date="2020-09" db="EMBL/GenBank/DDBJ databases">
        <title>Comparative genome analyses of four rice-infecting Rhizoctonia solani isolates reveal extensive enrichment of homogalacturonan modification genes.</title>
        <authorList>
            <person name="Lee D.-Y."/>
            <person name="Jeon J."/>
            <person name="Kim K.-T."/>
            <person name="Cheong K."/>
            <person name="Song H."/>
            <person name="Choi G."/>
            <person name="Ko J."/>
            <person name="Opiyo S.O."/>
            <person name="Zuo S."/>
            <person name="Madhav S."/>
            <person name="Lee Y.-H."/>
            <person name="Wang G.-L."/>
        </authorList>
    </citation>
    <scope>NUCLEOTIDE SEQUENCE</scope>
    <source>
        <strain evidence="2">AG1-IA YN-7</strain>
    </source>
</reference>
<protein>
    <submittedName>
        <fullName evidence="2">Uncharacterized protein</fullName>
    </submittedName>
</protein>
<evidence type="ECO:0000313" key="2">
    <source>
        <dbReference type="EMBL" id="KAF8670628.1"/>
    </source>
</evidence>
<organism evidence="2 3">
    <name type="scientific">Rhizoctonia solani</name>
    <dbReference type="NCBI Taxonomy" id="456999"/>
    <lineage>
        <taxon>Eukaryota</taxon>
        <taxon>Fungi</taxon>
        <taxon>Dikarya</taxon>
        <taxon>Basidiomycota</taxon>
        <taxon>Agaricomycotina</taxon>
        <taxon>Agaricomycetes</taxon>
        <taxon>Cantharellales</taxon>
        <taxon>Ceratobasidiaceae</taxon>
        <taxon>Rhizoctonia</taxon>
    </lineage>
</organism>
<evidence type="ECO:0000313" key="3">
    <source>
        <dbReference type="Proteomes" id="UP000650582"/>
    </source>
</evidence>
<dbReference type="EMBL" id="JACYCC010000245">
    <property type="protein sequence ID" value="KAF8670628.1"/>
    <property type="molecule type" value="Genomic_DNA"/>
</dbReference>
<dbReference type="Proteomes" id="UP000650582">
    <property type="component" value="Unassembled WGS sequence"/>
</dbReference>
<comment type="caution">
    <text evidence="2">The sequence shown here is derived from an EMBL/GenBank/DDBJ whole genome shotgun (WGS) entry which is preliminary data.</text>
</comment>
<dbReference type="AlphaFoldDB" id="A0A8H7H1X6"/>
<proteinExistence type="predicted"/>
<gene>
    <name evidence="2" type="ORF">RHS04_08587</name>
</gene>
<feature type="compositionally biased region" description="Pro residues" evidence="1">
    <location>
        <begin position="7"/>
        <end position="16"/>
    </location>
</feature>
<feature type="compositionally biased region" description="Low complexity" evidence="1">
    <location>
        <begin position="17"/>
        <end position="34"/>
    </location>
</feature>